<evidence type="ECO:0000256" key="6">
    <source>
        <dbReference type="ARBA" id="ARBA00023002"/>
    </source>
</evidence>
<dbReference type="InterPro" id="IPR013785">
    <property type="entry name" value="Aldolase_TIM"/>
</dbReference>
<proteinExistence type="inferred from homology"/>
<reference evidence="12" key="1">
    <citation type="submission" date="2020-08" db="EMBL/GenBank/DDBJ databases">
        <title>Genome public.</title>
        <authorList>
            <person name="Liu C."/>
            <person name="Sun Q."/>
        </authorList>
    </citation>
    <scope>NUCLEOTIDE SEQUENCE</scope>
    <source>
        <strain evidence="12">NSJ-51</strain>
    </source>
</reference>
<comment type="catalytic activity">
    <reaction evidence="9">
        <text>glycyl-[protein] + reduced [flavodoxin] + S-adenosyl-L-methionine = glycin-2-yl radical-[protein] + semiquinone [flavodoxin] + 5'-deoxyadenosine + L-methionine + H(+)</text>
        <dbReference type="Rhea" id="RHEA:61976"/>
        <dbReference type="Rhea" id="RHEA-COMP:10622"/>
        <dbReference type="Rhea" id="RHEA-COMP:14480"/>
        <dbReference type="Rhea" id="RHEA-COMP:15993"/>
        <dbReference type="Rhea" id="RHEA-COMP:15994"/>
        <dbReference type="ChEBI" id="CHEBI:15378"/>
        <dbReference type="ChEBI" id="CHEBI:17319"/>
        <dbReference type="ChEBI" id="CHEBI:29947"/>
        <dbReference type="ChEBI" id="CHEBI:32722"/>
        <dbReference type="ChEBI" id="CHEBI:57618"/>
        <dbReference type="ChEBI" id="CHEBI:57844"/>
        <dbReference type="ChEBI" id="CHEBI:59789"/>
        <dbReference type="ChEBI" id="CHEBI:140311"/>
    </reaction>
</comment>
<keyword evidence="4" id="KW-0949">S-adenosyl-L-methionine</keyword>
<evidence type="ECO:0000256" key="5">
    <source>
        <dbReference type="ARBA" id="ARBA00022723"/>
    </source>
</evidence>
<dbReference type="InterPro" id="IPR017896">
    <property type="entry name" value="4Fe4S_Fe-S-bd"/>
</dbReference>
<dbReference type="InterPro" id="IPR034457">
    <property type="entry name" value="Organic_radical-activating"/>
</dbReference>
<feature type="domain" description="4Fe-4S ferredoxin-type" evidence="10">
    <location>
        <begin position="49"/>
        <end position="78"/>
    </location>
</feature>
<evidence type="ECO:0000259" key="11">
    <source>
        <dbReference type="PROSITE" id="PS51918"/>
    </source>
</evidence>
<comment type="cofactor">
    <cofactor evidence="1">
        <name>[4Fe-4S] cluster</name>
        <dbReference type="ChEBI" id="CHEBI:49883"/>
    </cofactor>
</comment>
<dbReference type="SFLD" id="SFLDG01066">
    <property type="entry name" value="organic_radical-activating_enz"/>
    <property type="match status" value="1"/>
</dbReference>
<name>A0A8J6M9F9_9FIRM</name>
<dbReference type="InterPro" id="IPR017900">
    <property type="entry name" value="4Fe4S_Fe_S_CS"/>
</dbReference>
<organism evidence="12 13">
    <name type="scientific">Lawsonibacter hominis</name>
    <dbReference type="NCBI Taxonomy" id="2763053"/>
    <lineage>
        <taxon>Bacteria</taxon>
        <taxon>Bacillati</taxon>
        <taxon>Bacillota</taxon>
        <taxon>Clostridia</taxon>
        <taxon>Eubacteriales</taxon>
        <taxon>Oscillospiraceae</taxon>
        <taxon>Lawsonibacter</taxon>
    </lineage>
</organism>
<dbReference type="NCBIfam" id="TIGR02494">
    <property type="entry name" value="PFLE_PFLC"/>
    <property type="match status" value="1"/>
</dbReference>
<dbReference type="PIRSF" id="PIRSF000371">
    <property type="entry name" value="PFL_act_enz"/>
    <property type="match status" value="1"/>
</dbReference>
<feature type="domain" description="4Fe-4S ferredoxin-type" evidence="10">
    <location>
        <begin position="80"/>
        <end position="107"/>
    </location>
</feature>
<dbReference type="Gene3D" id="3.30.70.20">
    <property type="match status" value="1"/>
</dbReference>
<dbReference type="PANTHER" id="PTHR30352:SF4">
    <property type="entry name" value="PYRUVATE FORMATE-LYASE 2-ACTIVATING ENZYME"/>
    <property type="match status" value="1"/>
</dbReference>
<dbReference type="SUPFAM" id="SSF54862">
    <property type="entry name" value="4Fe-4S ferredoxins"/>
    <property type="match status" value="1"/>
</dbReference>
<dbReference type="InterPro" id="IPR058240">
    <property type="entry name" value="rSAM_sf"/>
</dbReference>
<dbReference type="GO" id="GO:0016491">
    <property type="term" value="F:oxidoreductase activity"/>
    <property type="evidence" value="ECO:0007669"/>
    <property type="project" value="UniProtKB-KW"/>
</dbReference>
<dbReference type="Gene3D" id="3.20.20.70">
    <property type="entry name" value="Aldolase class I"/>
    <property type="match status" value="1"/>
</dbReference>
<dbReference type="InterPro" id="IPR001989">
    <property type="entry name" value="Radical_activat_CS"/>
</dbReference>
<evidence type="ECO:0000256" key="8">
    <source>
        <dbReference type="ARBA" id="ARBA00023014"/>
    </source>
</evidence>
<keyword evidence="7" id="KW-0408">Iron</keyword>
<dbReference type="Pfam" id="PF04055">
    <property type="entry name" value="Radical_SAM"/>
    <property type="match status" value="1"/>
</dbReference>
<dbReference type="PROSITE" id="PS51379">
    <property type="entry name" value="4FE4S_FER_2"/>
    <property type="match status" value="2"/>
</dbReference>
<evidence type="ECO:0000259" key="10">
    <source>
        <dbReference type="PROSITE" id="PS51379"/>
    </source>
</evidence>
<accession>A0A8J6M9F9</accession>
<dbReference type="GO" id="GO:0046872">
    <property type="term" value="F:metal ion binding"/>
    <property type="evidence" value="ECO:0007669"/>
    <property type="project" value="UniProtKB-KW"/>
</dbReference>
<dbReference type="PROSITE" id="PS51918">
    <property type="entry name" value="RADICAL_SAM"/>
    <property type="match status" value="1"/>
</dbReference>
<dbReference type="AlphaFoldDB" id="A0A8J6M9F9"/>
<dbReference type="SFLD" id="SFLDG01118">
    <property type="entry name" value="activating_enzymes__group_2"/>
    <property type="match status" value="1"/>
</dbReference>
<evidence type="ECO:0000256" key="3">
    <source>
        <dbReference type="ARBA" id="ARBA00022485"/>
    </source>
</evidence>
<evidence type="ECO:0000256" key="9">
    <source>
        <dbReference type="ARBA" id="ARBA00047365"/>
    </source>
</evidence>
<keyword evidence="5" id="KW-0479">Metal-binding</keyword>
<keyword evidence="8" id="KW-0411">Iron-sulfur</keyword>
<dbReference type="Proteomes" id="UP000661435">
    <property type="component" value="Unassembled WGS sequence"/>
</dbReference>
<sequence length="304" mass="33707">MSETARGLIFNKVQGSFVDGWGIRTTIFLKGCPLTCKWCCNPEGQSFAPVLKVTCDKCDGCGRCESLCPQKALTVRDGIVVVDRRACDVCGQCADFCWTGALEPFGRYYTVDEMFQFLQRDAAFYTSSGGGVTIGGGEATWHPGFVLPLMEKLHAAGIHVAIDTCGYVDTPEGLQVLKNADLLLFDIKGMDPARHLENTGVSNELIWRNLRMLGDMGKDIIIRMPIIPGYTDDDGEIRQAAEELSKIRSIRRVDILPVHQFGRVKYDQIGMEYTVDPTLTIPEERQQAIKALFEDYGFKTQIGG</sequence>
<comment type="caution">
    <text evidence="12">The sequence shown here is derived from an EMBL/GenBank/DDBJ whole genome shotgun (WGS) entry which is preliminary data.</text>
</comment>
<dbReference type="RefSeq" id="WP_186906263.1">
    <property type="nucleotide sequence ID" value="NZ_JACOPP010000001.1"/>
</dbReference>
<dbReference type="Pfam" id="PF00037">
    <property type="entry name" value="Fer4"/>
    <property type="match status" value="1"/>
</dbReference>
<gene>
    <name evidence="12" type="ORF">H8S57_01310</name>
</gene>
<dbReference type="GO" id="GO:0051539">
    <property type="term" value="F:4 iron, 4 sulfur cluster binding"/>
    <property type="evidence" value="ECO:0007669"/>
    <property type="project" value="UniProtKB-KW"/>
</dbReference>
<keyword evidence="13" id="KW-1185">Reference proteome</keyword>
<dbReference type="InterPro" id="IPR040074">
    <property type="entry name" value="BssD/PflA/YjjW"/>
</dbReference>
<evidence type="ECO:0000313" key="12">
    <source>
        <dbReference type="EMBL" id="MBC5732364.1"/>
    </source>
</evidence>
<dbReference type="InterPro" id="IPR012839">
    <property type="entry name" value="Organic_radical_activase"/>
</dbReference>
<dbReference type="PROSITE" id="PS00198">
    <property type="entry name" value="4FE4S_FER_1"/>
    <property type="match status" value="1"/>
</dbReference>
<protein>
    <submittedName>
        <fullName evidence="12">Glycyl-radical enzyme activating protein</fullName>
    </submittedName>
</protein>
<evidence type="ECO:0000313" key="13">
    <source>
        <dbReference type="Proteomes" id="UP000661435"/>
    </source>
</evidence>
<dbReference type="SUPFAM" id="SSF102114">
    <property type="entry name" value="Radical SAM enzymes"/>
    <property type="match status" value="1"/>
</dbReference>
<comment type="similarity">
    <text evidence="2">Belongs to the organic radical-activating enzymes family.</text>
</comment>
<dbReference type="SFLD" id="SFLDS00029">
    <property type="entry name" value="Radical_SAM"/>
    <property type="match status" value="1"/>
</dbReference>
<evidence type="ECO:0000256" key="1">
    <source>
        <dbReference type="ARBA" id="ARBA00001966"/>
    </source>
</evidence>
<feature type="domain" description="Radical SAM core" evidence="11">
    <location>
        <begin position="18"/>
        <end position="294"/>
    </location>
</feature>
<evidence type="ECO:0000256" key="4">
    <source>
        <dbReference type="ARBA" id="ARBA00022691"/>
    </source>
</evidence>
<evidence type="ECO:0000256" key="2">
    <source>
        <dbReference type="ARBA" id="ARBA00009777"/>
    </source>
</evidence>
<dbReference type="PROSITE" id="PS01087">
    <property type="entry name" value="RADICAL_ACTIVATING"/>
    <property type="match status" value="1"/>
</dbReference>
<keyword evidence="3" id="KW-0004">4Fe-4S</keyword>
<evidence type="ECO:0000256" key="7">
    <source>
        <dbReference type="ARBA" id="ARBA00023004"/>
    </source>
</evidence>
<keyword evidence="6" id="KW-0560">Oxidoreductase</keyword>
<dbReference type="InterPro" id="IPR007197">
    <property type="entry name" value="rSAM"/>
</dbReference>
<dbReference type="PANTHER" id="PTHR30352">
    <property type="entry name" value="PYRUVATE FORMATE-LYASE-ACTIVATING ENZYME"/>
    <property type="match status" value="1"/>
</dbReference>
<dbReference type="EMBL" id="JACOPP010000001">
    <property type="protein sequence ID" value="MBC5732364.1"/>
    <property type="molecule type" value="Genomic_DNA"/>
</dbReference>